<organism evidence="7 8">
    <name type="scientific">Clitoria ternatea</name>
    <name type="common">Butterfly pea</name>
    <dbReference type="NCBI Taxonomy" id="43366"/>
    <lineage>
        <taxon>Eukaryota</taxon>
        <taxon>Viridiplantae</taxon>
        <taxon>Streptophyta</taxon>
        <taxon>Embryophyta</taxon>
        <taxon>Tracheophyta</taxon>
        <taxon>Spermatophyta</taxon>
        <taxon>Magnoliopsida</taxon>
        <taxon>eudicotyledons</taxon>
        <taxon>Gunneridae</taxon>
        <taxon>Pentapetalae</taxon>
        <taxon>rosids</taxon>
        <taxon>fabids</taxon>
        <taxon>Fabales</taxon>
        <taxon>Fabaceae</taxon>
        <taxon>Papilionoideae</taxon>
        <taxon>50 kb inversion clade</taxon>
        <taxon>NPAAA clade</taxon>
        <taxon>indigoferoid/millettioid clade</taxon>
        <taxon>Phaseoleae</taxon>
        <taxon>Clitoria</taxon>
    </lineage>
</organism>
<name>A0AAN9JT57_CLITE</name>
<evidence type="ECO:0000256" key="3">
    <source>
        <dbReference type="ARBA" id="ARBA00038471"/>
    </source>
</evidence>
<dbReference type="EMBL" id="JAYKXN010000003">
    <property type="protein sequence ID" value="KAK7303541.1"/>
    <property type="molecule type" value="Genomic_DNA"/>
</dbReference>
<evidence type="ECO:0000313" key="7">
    <source>
        <dbReference type="EMBL" id="KAK7303541.1"/>
    </source>
</evidence>
<dbReference type="Proteomes" id="UP001359559">
    <property type="component" value="Unassembled WGS sequence"/>
</dbReference>
<proteinExistence type="inferred from homology"/>
<feature type="chain" id="PRO_5042987397" description="Pectinesterase inhibitor domain-containing protein" evidence="5">
    <location>
        <begin position="26"/>
        <end position="216"/>
    </location>
</feature>
<comment type="caution">
    <text evidence="7">The sequence shown here is derived from an EMBL/GenBank/DDBJ whole genome shotgun (WGS) entry which is preliminary data.</text>
</comment>
<evidence type="ECO:0000256" key="1">
    <source>
        <dbReference type="ARBA" id="ARBA00022729"/>
    </source>
</evidence>
<feature type="domain" description="Pectinesterase inhibitor" evidence="6">
    <location>
        <begin position="37"/>
        <end position="186"/>
    </location>
</feature>
<dbReference type="InterPro" id="IPR035513">
    <property type="entry name" value="Invertase/methylesterase_inhib"/>
</dbReference>
<evidence type="ECO:0000256" key="5">
    <source>
        <dbReference type="SAM" id="SignalP"/>
    </source>
</evidence>
<dbReference type="SMART" id="SM00856">
    <property type="entry name" value="PMEI"/>
    <property type="match status" value="1"/>
</dbReference>
<dbReference type="GO" id="GO:0004857">
    <property type="term" value="F:enzyme inhibitor activity"/>
    <property type="evidence" value="ECO:0007669"/>
    <property type="project" value="InterPro"/>
</dbReference>
<keyword evidence="8" id="KW-1185">Reference proteome</keyword>
<evidence type="ECO:0000313" key="8">
    <source>
        <dbReference type="Proteomes" id="UP001359559"/>
    </source>
</evidence>
<dbReference type="SUPFAM" id="SSF101148">
    <property type="entry name" value="Plant invertase/pectin methylesterase inhibitor"/>
    <property type="match status" value="1"/>
</dbReference>
<keyword evidence="1 5" id="KW-0732">Signal</keyword>
<dbReference type="AlphaFoldDB" id="A0AAN9JT57"/>
<dbReference type="InterPro" id="IPR052421">
    <property type="entry name" value="PCW_Enzyme_Inhibitor"/>
</dbReference>
<protein>
    <recommendedName>
        <fullName evidence="6">Pectinesterase inhibitor domain-containing protein</fullName>
    </recommendedName>
</protein>
<evidence type="ECO:0000259" key="6">
    <source>
        <dbReference type="SMART" id="SM00856"/>
    </source>
</evidence>
<feature type="compositionally biased region" description="Polar residues" evidence="4">
    <location>
        <begin position="199"/>
        <end position="216"/>
    </location>
</feature>
<dbReference type="CDD" id="cd15800">
    <property type="entry name" value="PMEI-like_2"/>
    <property type="match status" value="1"/>
</dbReference>
<dbReference type="PANTHER" id="PTHR36710:SF21">
    <property type="entry name" value="PECTINESTERASE INHIBITOR DOMAIN-CONTAINING PROTEIN"/>
    <property type="match status" value="1"/>
</dbReference>
<dbReference type="Pfam" id="PF04043">
    <property type="entry name" value="PMEI"/>
    <property type="match status" value="1"/>
</dbReference>
<dbReference type="PANTHER" id="PTHR36710">
    <property type="entry name" value="PECTINESTERASE INHIBITOR-LIKE"/>
    <property type="match status" value="1"/>
</dbReference>
<dbReference type="Gene3D" id="1.20.140.40">
    <property type="entry name" value="Invertase/pectin methylesterase inhibitor family protein"/>
    <property type="match status" value="1"/>
</dbReference>
<gene>
    <name evidence="7" type="ORF">RJT34_14448</name>
</gene>
<dbReference type="NCBIfam" id="TIGR01614">
    <property type="entry name" value="PME_inhib"/>
    <property type="match status" value="1"/>
</dbReference>
<evidence type="ECO:0000256" key="4">
    <source>
        <dbReference type="SAM" id="MobiDB-lite"/>
    </source>
</evidence>
<feature type="signal peptide" evidence="5">
    <location>
        <begin position="1"/>
        <end position="25"/>
    </location>
</feature>
<reference evidence="7 8" key="1">
    <citation type="submission" date="2024-01" db="EMBL/GenBank/DDBJ databases">
        <title>The genomes of 5 underutilized Papilionoideae crops provide insights into root nodulation and disease resistance.</title>
        <authorList>
            <person name="Yuan L."/>
        </authorList>
    </citation>
    <scope>NUCLEOTIDE SEQUENCE [LARGE SCALE GENOMIC DNA]</scope>
    <source>
        <strain evidence="7">LY-2023</strain>
        <tissue evidence="7">Leaf</tissue>
    </source>
</reference>
<comment type="similarity">
    <text evidence="3">Belongs to the PMEI family.</text>
</comment>
<dbReference type="InterPro" id="IPR006501">
    <property type="entry name" value="Pectinesterase_inhib_dom"/>
</dbReference>
<accession>A0AAN9JT57</accession>
<keyword evidence="2" id="KW-1015">Disulfide bond</keyword>
<evidence type="ECO:0000256" key="2">
    <source>
        <dbReference type="ARBA" id="ARBA00023157"/>
    </source>
</evidence>
<feature type="region of interest" description="Disordered" evidence="4">
    <location>
        <begin position="194"/>
        <end position="216"/>
    </location>
</feature>
<sequence length="216" mass="23627">MDHLNTKTCLLLISIMSISFHLSHAARNNIIHIFHRTLQPDLIEFCKKTTDPDLCTKTIQPHFPKGGLNPYKALEVEVDATRVEAKKTMGTLQSLLSKRGTVSTMSSSKSSNEGLKICKEQYSSMLDSIKETKAAIAKQDIITAKFKFSAVLSFQASCKDAFQGEQFPISESSDAVFNLGGNCLDIIADIEKATPQKPSPVQSTPSPYSNVIGTIS</sequence>